<dbReference type="InterPro" id="IPR050744">
    <property type="entry name" value="AI-2_Isomerase_LsrG"/>
</dbReference>
<organism evidence="2">
    <name type="scientific">freshwater metagenome</name>
    <dbReference type="NCBI Taxonomy" id="449393"/>
    <lineage>
        <taxon>unclassified sequences</taxon>
        <taxon>metagenomes</taxon>
        <taxon>ecological metagenomes</taxon>
    </lineage>
</organism>
<evidence type="ECO:0000259" key="1">
    <source>
        <dbReference type="PROSITE" id="PS51725"/>
    </source>
</evidence>
<reference evidence="2" key="1">
    <citation type="submission" date="2020-05" db="EMBL/GenBank/DDBJ databases">
        <authorList>
            <person name="Chiriac C."/>
            <person name="Salcher M."/>
            <person name="Ghai R."/>
            <person name="Kavagutti S V."/>
        </authorList>
    </citation>
    <scope>NUCLEOTIDE SEQUENCE</scope>
</reference>
<feature type="domain" description="ABM" evidence="1">
    <location>
        <begin position="3"/>
        <end position="92"/>
    </location>
</feature>
<dbReference type="Pfam" id="PF03992">
    <property type="entry name" value="ABM"/>
    <property type="match status" value="1"/>
</dbReference>
<dbReference type="EMBL" id="CAFBMK010000156">
    <property type="protein sequence ID" value="CAB4929790.1"/>
    <property type="molecule type" value="Genomic_DNA"/>
</dbReference>
<dbReference type="SUPFAM" id="SSF54909">
    <property type="entry name" value="Dimeric alpha+beta barrel"/>
    <property type="match status" value="1"/>
</dbReference>
<dbReference type="Gene3D" id="3.30.70.100">
    <property type="match status" value="1"/>
</dbReference>
<dbReference type="InterPro" id="IPR007138">
    <property type="entry name" value="ABM_dom"/>
</dbReference>
<dbReference type="PANTHER" id="PTHR33336:SF15">
    <property type="entry name" value="ABM DOMAIN-CONTAINING PROTEIN"/>
    <property type="match status" value="1"/>
</dbReference>
<proteinExistence type="predicted"/>
<accession>A0A6J7IFU0</accession>
<dbReference type="InterPro" id="IPR011008">
    <property type="entry name" value="Dimeric_a/b-barrel"/>
</dbReference>
<evidence type="ECO:0000313" key="2">
    <source>
        <dbReference type="EMBL" id="CAB4929790.1"/>
    </source>
</evidence>
<name>A0A6J7IFU0_9ZZZZ</name>
<dbReference type="PROSITE" id="PS51725">
    <property type="entry name" value="ABM"/>
    <property type="match status" value="1"/>
</dbReference>
<dbReference type="PANTHER" id="PTHR33336">
    <property type="entry name" value="QUINOL MONOOXYGENASE YGIN-RELATED"/>
    <property type="match status" value="1"/>
</dbReference>
<dbReference type="AlphaFoldDB" id="A0A6J7IFU0"/>
<dbReference type="GO" id="GO:0003824">
    <property type="term" value="F:catalytic activity"/>
    <property type="evidence" value="ECO:0007669"/>
    <property type="project" value="TreeGrafter"/>
</dbReference>
<protein>
    <submittedName>
        <fullName evidence="2">Unannotated protein</fullName>
    </submittedName>
</protein>
<gene>
    <name evidence="2" type="ORF">UFOPK3564_02309</name>
</gene>
<sequence length="104" mass="11130">MSLVVVAHIRAKEGQEAALEEALSALVLASHDEEGCIAYALHRNVEDPRDFSTVEQWASPEAIGAHFETDHLQAVLARAEELLDGAPDIRTYAAIPVGGEKGAL</sequence>